<dbReference type="Pfam" id="PF13426">
    <property type="entry name" value="PAS_9"/>
    <property type="match status" value="1"/>
</dbReference>
<evidence type="ECO:0000256" key="4">
    <source>
        <dbReference type="ARBA" id="ARBA00022679"/>
    </source>
</evidence>
<dbReference type="InterPro" id="IPR003661">
    <property type="entry name" value="HisK_dim/P_dom"/>
</dbReference>
<keyword evidence="9" id="KW-0547">Nucleotide-binding</keyword>
<dbReference type="SUPFAM" id="SSF47384">
    <property type="entry name" value="Homodimeric domain of signal transducing histidine kinase"/>
    <property type="match status" value="1"/>
</dbReference>
<organism evidence="9 10">
    <name type="scientific">Pseudofulvibacter geojedonensis</name>
    <dbReference type="NCBI Taxonomy" id="1123758"/>
    <lineage>
        <taxon>Bacteria</taxon>
        <taxon>Pseudomonadati</taxon>
        <taxon>Bacteroidota</taxon>
        <taxon>Flavobacteriia</taxon>
        <taxon>Flavobacteriales</taxon>
        <taxon>Flavobacteriaceae</taxon>
        <taxon>Pseudofulvibacter</taxon>
    </lineage>
</organism>
<evidence type="ECO:0000313" key="10">
    <source>
        <dbReference type="Proteomes" id="UP001596997"/>
    </source>
</evidence>
<dbReference type="InterPro" id="IPR004358">
    <property type="entry name" value="Sig_transdc_His_kin-like_C"/>
</dbReference>
<dbReference type="SUPFAM" id="SSF55781">
    <property type="entry name" value="GAF domain-like"/>
    <property type="match status" value="1"/>
</dbReference>
<dbReference type="SMART" id="SM00065">
    <property type="entry name" value="GAF"/>
    <property type="match status" value="1"/>
</dbReference>
<evidence type="ECO:0000259" key="7">
    <source>
        <dbReference type="PROSITE" id="PS50109"/>
    </source>
</evidence>
<evidence type="ECO:0000259" key="8">
    <source>
        <dbReference type="PROSITE" id="PS50113"/>
    </source>
</evidence>
<dbReference type="Gene3D" id="3.30.450.40">
    <property type="match status" value="1"/>
</dbReference>
<evidence type="ECO:0000256" key="1">
    <source>
        <dbReference type="ARBA" id="ARBA00000085"/>
    </source>
</evidence>
<dbReference type="SUPFAM" id="SSF55785">
    <property type="entry name" value="PYP-like sensor domain (PAS domain)"/>
    <property type="match status" value="1"/>
</dbReference>
<evidence type="ECO:0000256" key="5">
    <source>
        <dbReference type="ARBA" id="ARBA00022777"/>
    </source>
</evidence>
<sequence length="576" mass="65683">MSENQVKILERALDRAKKARKQAEQILEQKSLELYETNQKLESANKMMEALLDDSSSQMNIIFENSSLGIFLSSKKTLVKTNQALSDLLGYSKAEFSQLTINDVSFKEDLEETYKVLDYLEKGEINKFSGKKRFKKKNGDTIICNVNLNSIRKPNGEVKYLVALLEDVTLKSRQARMLKLLNELSVSILGKTSLEEISWEIAKKVSGFLKLEDCVIYAVNEIDKKLYQVATYDNKLDNENQIINPIVIDFGEGIVGTVALKGKPELINDTSKDSRYIEDDIKRYSELAVPILANNKVIGVIDSEHSRKNYFNKEHLDVFTNVANLAAAQFNSVISLNKERSLDKERLVLLENLEHRNEELKNFAHVVSHDLKSPLRSMNALINWILEDNDNGLGFDLNTRNNFSMLLKKIDKMDHLINGILKYASIGKTTNEFQDVNTHELIEDIIDVIHIPNHITVRIKNNLPVLYIEKFKLQQLFQNLIVNAIKYNDKEIGIVEIGVEEGEDSYTFSVSDNGIGIDKKYHTKIFEVFETLDNTSEDSTGIGLSIVHKIVNMYHGKLWLESELGLGTTFYVKFPK</sequence>
<dbReference type="Proteomes" id="UP001596997">
    <property type="component" value="Unassembled WGS sequence"/>
</dbReference>
<protein>
    <recommendedName>
        <fullName evidence="2">histidine kinase</fullName>
        <ecNumber evidence="2">2.7.13.3</ecNumber>
    </recommendedName>
</protein>
<dbReference type="InterPro" id="IPR000014">
    <property type="entry name" value="PAS"/>
</dbReference>
<dbReference type="InterPro" id="IPR035965">
    <property type="entry name" value="PAS-like_dom_sf"/>
</dbReference>
<dbReference type="InterPro" id="IPR029016">
    <property type="entry name" value="GAF-like_dom_sf"/>
</dbReference>
<dbReference type="NCBIfam" id="TIGR00229">
    <property type="entry name" value="sensory_box"/>
    <property type="match status" value="1"/>
</dbReference>
<accession>A0ABW3I4Q2</accession>
<dbReference type="InterPro" id="IPR052162">
    <property type="entry name" value="Sensor_kinase/Photoreceptor"/>
</dbReference>
<dbReference type="SMART" id="SM00091">
    <property type="entry name" value="PAS"/>
    <property type="match status" value="1"/>
</dbReference>
<keyword evidence="5" id="KW-0418">Kinase</keyword>
<feature type="coiled-coil region" evidence="6">
    <location>
        <begin position="6"/>
        <end position="58"/>
    </location>
</feature>
<dbReference type="PROSITE" id="PS50109">
    <property type="entry name" value="HIS_KIN"/>
    <property type="match status" value="1"/>
</dbReference>
<dbReference type="PANTHER" id="PTHR43304:SF1">
    <property type="entry name" value="PAC DOMAIN-CONTAINING PROTEIN"/>
    <property type="match status" value="1"/>
</dbReference>
<dbReference type="EC" id="2.7.13.3" evidence="2"/>
<dbReference type="PRINTS" id="PR00344">
    <property type="entry name" value="BCTRLSENSOR"/>
</dbReference>
<dbReference type="SUPFAM" id="SSF55874">
    <property type="entry name" value="ATPase domain of HSP90 chaperone/DNA topoisomerase II/histidine kinase"/>
    <property type="match status" value="1"/>
</dbReference>
<gene>
    <name evidence="9" type="ORF">ACFQ1O_12560</name>
</gene>
<reference evidence="10" key="1">
    <citation type="journal article" date="2019" name="Int. J. Syst. Evol. Microbiol.">
        <title>The Global Catalogue of Microorganisms (GCM) 10K type strain sequencing project: providing services to taxonomists for standard genome sequencing and annotation.</title>
        <authorList>
            <consortium name="The Broad Institute Genomics Platform"/>
            <consortium name="The Broad Institute Genome Sequencing Center for Infectious Disease"/>
            <person name="Wu L."/>
            <person name="Ma J."/>
        </authorList>
    </citation>
    <scope>NUCLEOTIDE SEQUENCE [LARGE SCALE GENOMIC DNA]</scope>
    <source>
        <strain evidence="10">CCUG 62114</strain>
    </source>
</reference>
<keyword evidence="9" id="KW-0067">ATP-binding</keyword>
<keyword evidence="4" id="KW-0808">Transferase</keyword>
<dbReference type="InterPro" id="IPR003594">
    <property type="entry name" value="HATPase_dom"/>
</dbReference>
<evidence type="ECO:0000256" key="3">
    <source>
        <dbReference type="ARBA" id="ARBA00022553"/>
    </source>
</evidence>
<dbReference type="PANTHER" id="PTHR43304">
    <property type="entry name" value="PHYTOCHROME-LIKE PROTEIN CPH1"/>
    <property type="match status" value="1"/>
</dbReference>
<proteinExistence type="predicted"/>
<dbReference type="InterPro" id="IPR036097">
    <property type="entry name" value="HisK_dim/P_sf"/>
</dbReference>
<feature type="domain" description="PAC" evidence="8">
    <location>
        <begin position="128"/>
        <end position="180"/>
    </location>
</feature>
<dbReference type="Gene3D" id="3.30.565.10">
    <property type="entry name" value="Histidine kinase-like ATPase, C-terminal domain"/>
    <property type="match status" value="1"/>
</dbReference>
<dbReference type="SMART" id="SM00387">
    <property type="entry name" value="HATPase_c"/>
    <property type="match status" value="1"/>
</dbReference>
<dbReference type="InterPro" id="IPR003018">
    <property type="entry name" value="GAF"/>
</dbReference>
<dbReference type="InterPro" id="IPR000700">
    <property type="entry name" value="PAS-assoc_C"/>
</dbReference>
<dbReference type="InterPro" id="IPR036890">
    <property type="entry name" value="HATPase_C_sf"/>
</dbReference>
<evidence type="ECO:0000313" key="9">
    <source>
        <dbReference type="EMBL" id="MFD0964839.1"/>
    </source>
</evidence>
<dbReference type="EMBL" id="JBHTJM010000010">
    <property type="protein sequence ID" value="MFD0964839.1"/>
    <property type="molecule type" value="Genomic_DNA"/>
</dbReference>
<keyword evidence="3" id="KW-0597">Phosphoprotein</keyword>
<dbReference type="RefSeq" id="WP_377716385.1">
    <property type="nucleotide sequence ID" value="NZ_JBHTJM010000010.1"/>
</dbReference>
<dbReference type="Pfam" id="PF13185">
    <property type="entry name" value="GAF_2"/>
    <property type="match status" value="1"/>
</dbReference>
<keyword evidence="10" id="KW-1185">Reference proteome</keyword>
<dbReference type="InterPro" id="IPR005467">
    <property type="entry name" value="His_kinase_dom"/>
</dbReference>
<feature type="domain" description="Histidine kinase" evidence="7">
    <location>
        <begin position="366"/>
        <end position="576"/>
    </location>
</feature>
<dbReference type="Pfam" id="PF02518">
    <property type="entry name" value="HATPase_c"/>
    <property type="match status" value="1"/>
</dbReference>
<keyword evidence="6" id="KW-0175">Coiled coil</keyword>
<dbReference type="Gene3D" id="1.10.287.130">
    <property type="match status" value="1"/>
</dbReference>
<evidence type="ECO:0000256" key="6">
    <source>
        <dbReference type="SAM" id="Coils"/>
    </source>
</evidence>
<dbReference type="CDD" id="cd00082">
    <property type="entry name" value="HisKA"/>
    <property type="match status" value="1"/>
</dbReference>
<comment type="caution">
    <text evidence="9">The sequence shown here is derived from an EMBL/GenBank/DDBJ whole genome shotgun (WGS) entry which is preliminary data.</text>
</comment>
<dbReference type="Gene3D" id="3.30.450.20">
    <property type="entry name" value="PAS domain"/>
    <property type="match status" value="1"/>
</dbReference>
<dbReference type="GO" id="GO:0005524">
    <property type="term" value="F:ATP binding"/>
    <property type="evidence" value="ECO:0007669"/>
    <property type="project" value="UniProtKB-KW"/>
</dbReference>
<dbReference type="SMART" id="SM00388">
    <property type="entry name" value="HisKA"/>
    <property type="match status" value="1"/>
</dbReference>
<evidence type="ECO:0000256" key="2">
    <source>
        <dbReference type="ARBA" id="ARBA00012438"/>
    </source>
</evidence>
<comment type="catalytic activity">
    <reaction evidence="1">
        <text>ATP + protein L-histidine = ADP + protein N-phospho-L-histidine.</text>
        <dbReference type="EC" id="2.7.13.3"/>
    </reaction>
</comment>
<dbReference type="PROSITE" id="PS50113">
    <property type="entry name" value="PAC"/>
    <property type="match status" value="1"/>
</dbReference>
<dbReference type="CDD" id="cd00130">
    <property type="entry name" value="PAS"/>
    <property type="match status" value="1"/>
</dbReference>
<name>A0ABW3I4Q2_9FLAO</name>